<comment type="caution">
    <text evidence="2">The sequence shown here is derived from an EMBL/GenBank/DDBJ whole genome shotgun (WGS) entry which is preliminary data.</text>
</comment>
<name>A0A8H5HAJ6_9AGAR</name>
<dbReference type="Proteomes" id="UP000565441">
    <property type="component" value="Unassembled WGS sequence"/>
</dbReference>
<keyword evidence="3" id="KW-1185">Reference proteome</keyword>
<feature type="compositionally biased region" description="Acidic residues" evidence="1">
    <location>
        <begin position="114"/>
        <end position="128"/>
    </location>
</feature>
<feature type="region of interest" description="Disordered" evidence="1">
    <location>
        <begin position="108"/>
        <end position="128"/>
    </location>
</feature>
<reference evidence="2 3" key="1">
    <citation type="journal article" date="2020" name="ISME J.">
        <title>Uncovering the hidden diversity of litter-decomposition mechanisms in mushroom-forming fungi.</title>
        <authorList>
            <person name="Floudas D."/>
            <person name="Bentzer J."/>
            <person name="Ahren D."/>
            <person name="Johansson T."/>
            <person name="Persson P."/>
            <person name="Tunlid A."/>
        </authorList>
    </citation>
    <scope>NUCLEOTIDE SEQUENCE [LARGE SCALE GENOMIC DNA]</scope>
    <source>
        <strain evidence="2 3">CBS 661.87</strain>
    </source>
</reference>
<evidence type="ECO:0000256" key="1">
    <source>
        <dbReference type="SAM" id="MobiDB-lite"/>
    </source>
</evidence>
<evidence type="ECO:0000313" key="2">
    <source>
        <dbReference type="EMBL" id="KAF5379758.1"/>
    </source>
</evidence>
<proteinExistence type="predicted"/>
<dbReference type="OrthoDB" id="10360581at2759"/>
<accession>A0A8H5HAJ6</accession>
<dbReference type="AlphaFoldDB" id="A0A8H5HAJ6"/>
<organism evidence="2 3">
    <name type="scientific">Tricholomella constricta</name>
    <dbReference type="NCBI Taxonomy" id="117010"/>
    <lineage>
        <taxon>Eukaryota</taxon>
        <taxon>Fungi</taxon>
        <taxon>Dikarya</taxon>
        <taxon>Basidiomycota</taxon>
        <taxon>Agaricomycotina</taxon>
        <taxon>Agaricomycetes</taxon>
        <taxon>Agaricomycetidae</taxon>
        <taxon>Agaricales</taxon>
        <taxon>Tricholomatineae</taxon>
        <taxon>Lyophyllaceae</taxon>
        <taxon>Tricholomella</taxon>
    </lineage>
</organism>
<protein>
    <submittedName>
        <fullName evidence="2">Uncharacterized protein</fullName>
    </submittedName>
</protein>
<dbReference type="EMBL" id="JAACJP010000015">
    <property type="protein sequence ID" value="KAF5379758.1"/>
    <property type="molecule type" value="Genomic_DNA"/>
</dbReference>
<gene>
    <name evidence="2" type="ORF">D9615_005741</name>
</gene>
<sequence length="128" mass="14388">MNINWKGDPPKGDLKTKCEDAVKEAATSKWQSGTAAGKTFVEVTIRGADHSTTTVNGRRVPDARHITASYKTLAEQRSGRHIPAHIYLDGQRPDFDIDNVQWFSEKRDPRTYEDEIEDGGEEVEETNV</sequence>
<evidence type="ECO:0000313" key="3">
    <source>
        <dbReference type="Proteomes" id="UP000565441"/>
    </source>
</evidence>